<evidence type="ECO:0000313" key="2">
    <source>
        <dbReference type="EMBL" id="KAL0133004.1"/>
    </source>
</evidence>
<comment type="caution">
    <text evidence="2">The sequence shown here is derived from an EMBL/GenBank/DDBJ whole genome shotgun (WGS) entry which is preliminary data.</text>
</comment>
<gene>
    <name evidence="2" type="ORF">PUN28_000618</name>
</gene>
<name>A0AAW2H0D1_9HYME</name>
<sequence>MKGRDDERTSVTLGPGDYGHETKKSPAQIHNGRTREAKRAAAKQPRFLGALCQQKLRQYSIDMSMFHVIASFQKKKKKKKKEQLLILISKILFFDGVPDSGAYEALSAFKANRDRCDFLCRRLVPPFGSHASRFPTISKGDFHPPRSFFIIAMRAQVRRGCDLRGDISKNVKNGVIYSAPREKKKKKKKKATDVEGPEFSHYYESLVQFTK</sequence>
<reference evidence="2 3" key="1">
    <citation type="submission" date="2023-03" db="EMBL/GenBank/DDBJ databases">
        <title>High recombination rates correlate with genetic variation in Cardiocondyla obscurior ants.</title>
        <authorList>
            <person name="Errbii M."/>
        </authorList>
    </citation>
    <scope>NUCLEOTIDE SEQUENCE [LARGE SCALE GENOMIC DNA]</scope>
    <source>
        <strain evidence="2">Alpha-2009</strain>
        <tissue evidence="2">Whole body</tissue>
    </source>
</reference>
<keyword evidence="3" id="KW-1185">Reference proteome</keyword>
<evidence type="ECO:0000256" key="1">
    <source>
        <dbReference type="SAM" id="MobiDB-lite"/>
    </source>
</evidence>
<protein>
    <submittedName>
        <fullName evidence="2">Uncharacterized protein</fullName>
    </submittedName>
</protein>
<proteinExistence type="predicted"/>
<dbReference type="EMBL" id="JADYXP020000001">
    <property type="protein sequence ID" value="KAL0133004.1"/>
    <property type="molecule type" value="Genomic_DNA"/>
</dbReference>
<dbReference type="Proteomes" id="UP001430953">
    <property type="component" value="Unassembled WGS sequence"/>
</dbReference>
<evidence type="ECO:0000313" key="3">
    <source>
        <dbReference type="Proteomes" id="UP001430953"/>
    </source>
</evidence>
<feature type="region of interest" description="Disordered" evidence="1">
    <location>
        <begin position="1"/>
        <end position="33"/>
    </location>
</feature>
<organism evidence="2 3">
    <name type="scientific">Cardiocondyla obscurior</name>
    <dbReference type="NCBI Taxonomy" id="286306"/>
    <lineage>
        <taxon>Eukaryota</taxon>
        <taxon>Metazoa</taxon>
        <taxon>Ecdysozoa</taxon>
        <taxon>Arthropoda</taxon>
        <taxon>Hexapoda</taxon>
        <taxon>Insecta</taxon>
        <taxon>Pterygota</taxon>
        <taxon>Neoptera</taxon>
        <taxon>Endopterygota</taxon>
        <taxon>Hymenoptera</taxon>
        <taxon>Apocrita</taxon>
        <taxon>Aculeata</taxon>
        <taxon>Formicoidea</taxon>
        <taxon>Formicidae</taxon>
        <taxon>Myrmicinae</taxon>
        <taxon>Cardiocondyla</taxon>
    </lineage>
</organism>
<accession>A0AAW2H0D1</accession>
<dbReference type="AlphaFoldDB" id="A0AAW2H0D1"/>